<dbReference type="InterPro" id="IPR042277">
    <property type="entry name" value="IST1-like"/>
</dbReference>
<sequence length="194" mass="22132">MPKPSGKFNVEKLKVNCKLAIKRIQVLQQKKAECLKRERKKIADLIASDKIDTARIKVEQLIREDYIVEALETVENHCETVLSRLSLILSQKNVDEGLTPILASIIWTTPRLSYDIAELQNISDQLYLKFGKAFHEAALSNSLKIVNERVVSCLSVQPPDSNMVEHYLKTIADAHKLSYEPNIVEFNDTMVHFI</sequence>
<evidence type="ECO:0000256" key="2">
    <source>
        <dbReference type="ARBA" id="ARBA00014513"/>
    </source>
</evidence>
<dbReference type="Pfam" id="PF03398">
    <property type="entry name" value="Ist1"/>
    <property type="match status" value="1"/>
</dbReference>
<dbReference type="EMBL" id="GHBR01000261">
    <property type="protein sequence ID" value="NDJ95843.1"/>
    <property type="molecule type" value="Transcribed_RNA"/>
</dbReference>
<comment type="subunit">
    <text evidence="5">Interacts with CHMP1A, CHMP1B, VPS4A and VTA1. Interacts with SPAST, STAMBP, and USP8. May interact with VPS37B. May associate with the ESCRT-I complex. Interacts with MITD1, in competition with VSP4. Interacts with SPART (via MIT domain); leading to the recruitment of SPART to midbodies. Interacts with SPAST.</text>
</comment>
<evidence type="ECO:0000313" key="6">
    <source>
        <dbReference type="EMBL" id="NDJ95843.1"/>
    </source>
</evidence>
<evidence type="ECO:0000256" key="3">
    <source>
        <dbReference type="ARBA" id="ARBA00032374"/>
    </source>
</evidence>
<comment type="function">
    <text evidence="4">ESCRT-III-like protein involved in cytokinesis, nuclear envelope reassembly and endosomal tubulation. Is required for efficient abscission during cytokinesis. Involved in recruiting VPS4A and/or VPS4B to the midbody of dividing cells. During late anaphase, involved in nuclear envelope reassembly and mitotic spindle disassembly together with the ESCRT-III complex: IST1 acts by mediating the recruitment of SPAST to the nuclear membrane, leading to microtubule severing. Recruited to the reforming nuclear envelope (NE) during anaphase by LEMD2. Regulates early endosomal tubulation together with the ESCRT-III complex by mediating the recruitment of SPAST.</text>
</comment>
<dbReference type="Gene3D" id="1.20.1260.60">
    <property type="entry name" value="Vacuolar protein sorting-associated protein Ist1"/>
    <property type="match status" value="1"/>
</dbReference>
<dbReference type="FunFam" id="1.20.1260.60:FF:000002">
    <property type="entry name" value="Vacuolar protein sorting-associated protein IST1"/>
    <property type="match status" value="1"/>
</dbReference>
<organism evidence="6">
    <name type="scientific">Myxobolus squamalis</name>
    <name type="common">Myxosporean</name>
    <dbReference type="NCBI Taxonomy" id="59785"/>
    <lineage>
        <taxon>Eukaryota</taxon>
        <taxon>Metazoa</taxon>
        <taxon>Cnidaria</taxon>
        <taxon>Myxozoa</taxon>
        <taxon>Myxosporea</taxon>
        <taxon>Bivalvulida</taxon>
        <taxon>Platysporina</taxon>
        <taxon>Myxobolidae</taxon>
        <taxon>Myxobolus</taxon>
    </lineage>
</organism>
<protein>
    <recommendedName>
        <fullName evidence="2">IST1 homolog</fullName>
    </recommendedName>
    <alternativeName>
        <fullName evidence="3">Charged multivesicular body protein 8</fullName>
    </alternativeName>
</protein>
<dbReference type="PANTHER" id="PTHR12161">
    <property type="entry name" value="IST1 FAMILY MEMBER"/>
    <property type="match status" value="1"/>
</dbReference>
<dbReference type="GO" id="GO:0015031">
    <property type="term" value="P:protein transport"/>
    <property type="evidence" value="ECO:0007669"/>
    <property type="project" value="InterPro"/>
</dbReference>
<dbReference type="PANTHER" id="PTHR12161:SF5">
    <property type="entry name" value="IST1 HOMOLOG"/>
    <property type="match status" value="1"/>
</dbReference>
<proteinExistence type="inferred from homology"/>
<evidence type="ECO:0000256" key="1">
    <source>
        <dbReference type="ARBA" id="ARBA00005536"/>
    </source>
</evidence>
<evidence type="ECO:0000256" key="5">
    <source>
        <dbReference type="ARBA" id="ARBA00046920"/>
    </source>
</evidence>
<evidence type="ECO:0000256" key="4">
    <source>
        <dbReference type="ARBA" id="ARBA00046124"/>
    </source>
</evidence>
<dbReference type="AlphaFoldDB" id="A0A6B2G549"/>
<dbReference type="InterPro" id="IPR005061">
    <property type="entry name" value="Ist1"/>
</dbReference>
<comment type="similarity">
    <text evidence="1">Belongs to the IST1 family.</text>
</comment>
<reference evidence="6" key="1">
    <citation type="submission" date="2018-11" db="EMBL/GenBank/DDBJ databases">
        <title>Myxobolus squamalis genome and transcriptome.</title>
        <authorList>
            <person name="Yahalomi D."/>
            <person name="Atkinson S.D."/>
            <person name="Neuhof M."/>
            <person name="Chang E.S."/>
            <person name="Philippe H."/>
            <person name="Cartwright P."/>
            <person name="Bartholomew J.L."/>
            <person name="Huchon D."/>
        </authorList>
    </citation>
    <scope>NUCLEOTIDE SEQUENCE</scope>
    <source>
        <strain evidence="6">71B08</strain>
        <tissue evidence="6">Whole</tissue>
    </source>
</reference>
<name>A0A6B2G549_MYXSQ</name>
<accession>A0A6B2G549</accession>